<protein>
    <submittedName>
        <fullName evidence="2">Uncharacterized protein</fullName>
    </submittedName>
</protein>
<dbReference type="Proteomes" id="UP000029385">
    <property type="component" value="Unassembled WGS sequence"/>
</dbReference>
<reference evidence="2 3" key="1">
    <citation type="submission" date="2013-09" db="EMBL/GenBank/DDBJ databases">
        <title>Genome sequencing of Arenimonas oryziterrae.</title>
        <authorList>
            <person name="Chen F."/>
            <person name="Wang G."/>
        </authorList>
    </citation>
    <scope>NUCLEOTIDE SEQUENCE [LARGE SCALE GENOMIC DNA]</scope>
    <source>
        <strain evidence="2 3">YC6267</strain>
    </source>
</reference>
<name>A0A091APP2_9GAMM</name>
<comment type="caution">
    <text evidence="2">The sequence shown here is derived from an EMBL/GenBank/DDBJ whole genome shotgun (WGS) entry which is preliminary data.</text>
</comment>
<dbReference type="PATRIC" id="fig|1121015.4.peg.2395"/>
<gene>
    <name evidence="2" type="ORF">N789_14670</name>
</gene>
<dbReference type="AlphaFoldDB" id="A0A091APP2"/>
<dbReference type="EMBL" id="AVCI01000016">
    <property type="protein sequence ID" value="KFN42143.1"/>
    <property type="molecule type" value="Genomic_DNA"/>
</dbReference>
<evidence type="ECO:0000313" key="3">
    <source>
        <dbReference type="Proteomes" id="UP000029385"/>
    </source>
</evidence>
<feature type="region of interest" description="Disordered" evidence="1">
    <location>
        <begin position="1"/>
        <end position="27"/>
    </location>
</feature>
<sequence length="90" mass="9959">MAKITIKSPVSSITRDKRDGSGTYTKHTQEATFETSAMRVNIELEVKDANSAHAQGVYDFDIEEALVMGRFGPELPRFWKLTPAKTKAAA</sequence>
<evidence type="ECO:0000313" key="2">
    <source>
        <dbReference type="EMBL" id="KFN42143.1"/>
    </source>
</evidence>
<proteinExistence type="predicted"/>
<accession>A0A091APP2</accession>
<dbReference type="RefSeq" id="WP_052041125.1">
    <property type="nucleotide sequence ID" value="NZ_AVCI01000016.1"/>
</dbReference>
<evidence type="ECO:0000256" key="1">
    <source>
        <dbReference type="SAM" id="MobiDB-lite"/>
    </source>
</evidence>
<keyword evidence="3" id="KW-1185">Reference proteome</keyword>
<organism evidence="2 3">
    <name type="scientific">Arenimonas oryziterrae DSM 21050 = YC6267</name>
    <dbReference type="NCBI Taxonomy" id="1121015"/>
    <lineage>
        <taxon>Bacteria</taxon>
        <taxon>Pseudomonadati</taxon>
        <taxon>Pseudomonadota</taxon>
        <taxon>Gammaproteobacteria</taxon>
        <taxon>Lysobacterales</taxon>
        <taxon>Lysobacteraceae</taxon>
        <taxon>Arenimonas</taxon>
    </lineage>
</organism>